<organism evidence="1 2">
    <name type="scientific">Candidatus Acutalibacter pullistercoris</name>
    <dbReference type="NCBI Taxonomy" id="2838418"/>
    <lineage>
        <taxon>Bacteria</taxon>
        <taxon>Bacillati</taxon>
        <taxon>Bacillota</taxon>
        <taxon>Clostridia</taxon>
        <taxon>Eubacteriales</taxon>
        <taxon>Acutalibacteraceae</taxon>
        <taxon>Acutalibacter</taxon>
    </lineage>
</organism>
<evidence type="ECO:0000313" key="2">
    <source>
        <dbReference type="Proteomes" id="UP000823915"/>
    </source>
</evidence>
<dbReference type="SUPFAM" id="SSF56281">
    <property type="entry name" value="Metallo-hydrolase/oxidoreductase"/>
    <property type="match status" value="1"/>
</dbReference>
<dbReference type="Proteomes" id="UP000823915">
    <property type="component" value="Unassembled WGS sequence"/>
</dbReference>
<gene>
    <name evidence="1" type="ORF">H9838_08680</name>
</gene>
<sequence length="212" mass="23006">MGMTITWLGHSCFRVTCGDSIIVLDPYEPGSVPGCGDICETADQVLCSHEHHDHNYRAGVRLTGRGEGAIQVTALPWYHDDCEGKKRGPSVIHLLEGGGVRVAHFGDVGCMPSQEIVEQLRGVDAALLPVGGFYTVGPQEAKEIVDAIRPRVVVPMHYRSESFGFDVIGPVEDFLALCQNVKRYDSAALEIVPQMEEQTAVLFPANCRGSAN</sequence>
<protein>
    <submittedName>
        <fullName evidence="1">MBL fold metallo-hydrolase</fullName>
    </submittedName>
</protein>
<dbReference type="InterPro" id="IPR036866">
    <property type="entry name" value="RibonucZ/Hydroxyglut_hydro"/>
</dbReference>
<dbReference type="AlphaFoldDB" id="A0A9D1YEU7"/>
<reference evidence="1" key="1">
    <citation type="journal article" date="2021" name="PeerJ">
        <title>Extensive microbial diversity within the chicken gut microbiome revealed by metagenomics and culture.</title>
        <authorList>
            <person name="Gilroy R."/>
            <person name="Ravi A."/>
            <person name="Getino M."/>
            <person name="Pursley I."/>
            <person name="Horton D.L."/>
            <person name="Alikhan N.F."/>
            <person name="Baker D."/>
            <person name="Gharbi K."/>
            <person name="Hall N."/>
            <person name="Watson M."/>
            <person name="Adriaenssens E.M."/>
            <person name="Foster-Nyarko E."/>
            <person name="Jarju S."/>
            <person name="Secka A."/>
            <person name="Antonio M."/>
            <person name="Oren A."/>
            <person name="Chaudhuri R.R."/>
            <person name="La Ragione R."/>
            <person name="Hildebrand F."/>
            <person name="Pallen M.J."/>
        </authorList>
    </citation>
    <scope>NUCLEOTIDE SEQUENCE</scope>
    <source>
        <strain evidence="1">1282</strain>
    </source>
</reference>
<reference evidence="1" key="2">
    <citation type="submission" date="2021-04" db="EMBL/GenBank/DDBJ databases">
        <authorList>
            <person name="Gilroy R."/>
        </authorList>
    </citation>
    <scope>NUCLEOTIDE SEQUENCE</scope>
    <source>
        <strain evidence="1">1282</strain>
    </source>
</reference>
<dbReference type="Pfam" id="PF13483">
    <property type="entry name" value="Lactamase_B_3"/>
    <property type="match status" value="1"/>
</dbReference>
<dbReference type="PANTHER" id="PTHR42967:SF1">
    <property type="entry name" value="MBL FOLD METALLO-HYDROLASE"/>
    <property type="match status" value="1"/>
</dbReference>
<accession>A0A9D1YEU7</accession>
<dbReference type="EMBL" id="DXDU01000137">
    <property type="protein sequence ID" value="HIY27229.1"/>
    <property type="molecule type" value="Genomic_DNA"/>
</dbReference>
<comment type="caution">
    <text evidence="1">The sequence shown here is derived from an EMBL/GenBank/DDBJ whole genome shotgun (WGS) entry which is preliminary data.</text>
</comment>
<proteinExistence type="predicted"/>
<evidence type="ECO:0000313" key="1">
    <source>
        <dbReference type="EMBL" id="HIY27229.1"/>
    </source>
</evidence>
<dbReference type="Gene3D" id="3.60.15.10">
    <property type="entry name" value="Ribonuclease Z/Hydroxyacylglutathione hydrolase-like"/>
    <property type="match status" value="1"/>
</dbReference>
<name>A0A9D1YEU7_9FIRM</name>
<dbReference type="PANTHER" id="PTHR42967">
    <property type="entry name" value="METAL DEPENDENT HYDROLASE"/>
    <property type="match status" value="1"/>
</dbReference>